<evidence type="ECO:0000256" key="2">
    <source>
        <dbReference type="ARBA" id="ARBA00001947"/>
    </source>
</evidence>
<dbReference type="AlphaFoldDB" id="A0A4R3Z7V2"/>
<evidence type="ECO:0000259" key="10">
    <source>
        <dbReference type="PROSITE" id="PS51462"/>
    </source>
</evidence>
<protein>
    <recommendedName>
        <fullName evidence="4">NAD(+) diphosphatase</fullName>
        <ecNumber evidence="4">3.6.1.22</ecNumber>
    </recommendedName>
</protein>
<feature type="domain" description="Nudix hydrolase" evidence="10">
    <location>
        <begin position="35"/>
        <end position="156"/>
    </location>
</feature>
<evidence type="ECO:0000313" key="12">
    <source>
        <dbReference type="Proteomes" id="UP000295515"/>
    </source>
</evidence>
<dbReference type="InterPro" id="IPR015797">
    <property type="entry name" value="NUDIX_hydrolase-like_dom_sf"/>
</dbReference>
<dbReference type="PROSITE" id="PS51462">
    <property type="entry name" value="NUDIX"/>
    <property type="match status" value="1"/>
</dbReference>
<evidence type="ECO:0000256" key="1">
    <source>
        <dbReference type="ARBA" id="ARBA00001946"/>
    </source>
</evidence>
<dbReference type="InterPro" id="IPR000086">
    <property type="entry name" value="NUDIX_hydrolase_dom"/>
</dbReference>
<accession>A0A4R3Z7V2</accession>
<evidence type="ECO:0000256" key="3">
    <source>
        <dbReference type="ARBA" id="ARBA00009595"/>
    </source>
</evidence>
<dbReference type="Pfam" id="PF00293">
    <property type="entry name" value="NUDIX"/>
    <property type="match status" value="1"/>
</dbReference>
<comment type="catalytic activity">
    <reaction evidence="9">
        <text>a 5'-end NAD(+)-phospho-ribonucleoside in mRNA + H2O = a 5'-end phospho-adenosine-phospho-ribonucleoside in mRNA + beta-nicotinamide D-ribonucleotide + 2 H(+)</text>
        <dbReference type="Rhea" id="RHEA:60876"/>
        <dbReference type="Rhea" id="RHEA-COMP:15698"/>
        <dbReference type="Rhea" id="RHEA-COMP:15719"/>
        <dbReference type="ChEBI" id="CHEBI:14649"/>
        <dbReference type="ChEBI" id="CHEBI:15377"/>
        <dbReference type="ChEBI" id="CHEBI:15378"/>
        <dbReference type="ChEBI" id="CHEBI:144029"/>
        <dbReference type="ChEBI" id="CHEBI:144051"/>
    </reaction>
    <physiologicalReaction direction="left-to-right" evidence="9">
        <dbReference type="Rhea" id="RHEA:60877"/>
    </physiologicalReaction>
</comment>
<keyword evidence="8" id="KW-0520">NAD</keyword>
<dbReference type="PANTHER" id="PTHR42904:SF6">
    <property type="entry name" value="NAD-CAPPED RNA HYDROLASE NUDT12"/>
    <property type="match status" value="1"/>
</dbReference>
<evidence type="ECO:0000256" key="8">
    <source>
        <dbReference type="ARBA" id="ARBA00023027"/>
    </source>
</evidence>
<dbReference type="GO" id="GO:0046872">
    <property type="term" value="F:metal ion binding"/>
    <property type="evidence" value="ECO:0007669"/>
    <property type="project" value="UniProtKB-KW"/>
</dbReference>
<reference evidence="11 12" key="1">
    <citation type="submission" date="2019-03" db="EMBL/GenBank/DDBJ databases">
        <title>Genomic Encyclopedia of Type Strains, Phase IV (KMG-IV): sequencing the most valuable type-strain genomes for metagenomic binning, comparative biology and taxonomic classification.</title>
        <authorList>
            <person name="Goeker M."/>
        </authorList>
    </citation>
    <scope>NUCLEOTIDE SEQUENCE [LARGE SCALE GENOMIC DNA]</scope>
    <source>
        <strain evidence="11 12">DSM 29487</strain>
    </source>
</reference>
<evidence type="ECO:0000256" key="6">
    <source>
        <dbReference type="ARBA" id="ARBA00022801"/>
    </source>
</evidence>
<gene>
    <name evidence="11" type="ORF">EDD60_102193</name>
</gene>
<dbReference type="Gene3D" id="3.90.79.10">
    <property type="entry name" value="Nucleoside Triphosphate Pyrophosphohydrolase"/>
    <property type="match status" value="1"/>
</dbReference>
<keyword evidence="5" id="KW-0479">Metal-binding</keyword>
<dbReference type="CDD" id="cd03429">
    <property type="entry name" value="NUDIX_NADH_pyrophosphatase_Nudt13"/>
    <property type="match status" value="1"/>
</dbReference>
<name>A0A4R3Z7V2_9FIRM</name>
<dbReference type="GO" id="GO:0019677">
    <property type="term" value="P:NAD+ catabolic process"/>
    <property type="evidence" value="ECO:0007669"/>
    <property type="project" value="TreeGrafter"/>
</dbReference>
<evidence type="ECO:0000256" key="5">
    <source>
        <dbReference type="ARBA" id="ARBA00022723"/>
    </source>
</evidence>
<dbReference type="InterPro" id="IPR049734">
    <property type="entry name" value="NudC-like_C"/>
</dbReference>
<comment type="cofactor">
    <cofactor evidence="2">
        <name>Zn(2+)</name>
        <dbReference type="ChEBI" id="CHEBI:29105"/>
    </cofactor>
</comment>
<evidence type="ECO:0000256" key="4">
    <source>
        <dbReference type="ARBA" id="ARBA00012381"/>
    </source>
</evidence>
<dbReference type="PROSITE" id="PS00893">
    <property type="entry name" value="NUDIX_BOX"/>
    <property type="match status" value="1"/>
</dbReference>
<sequence length="165" mass="19169">MKYCDECGNQLIFKENGQDGMVPYCPHCETFKFPMFNSAISAIVFNPTKDKILLIQQYGHIDNILIAGYINKGENAKEALIREIQEEVGLNVGFYQYNDNEYFKKTNTLIHNYVVIAESEDFVLNEEVDQAKWYPVEEVLQVIKPHSLAKSFVERYFIKNQIKVV</sequence>
<dbReference type="GO" id="GO:0035529">
    <property type="term" value="F:NADH pyrophosphatase activity"/>
    <property type="evidence" value="ECO:0007669"/>
    <property type="project" value="TreeGrafter"/>
</dbReference>
<comment type="caution">
    <text evidence="11">The sequence shown here is derived from an EMBL/GenBank/DDBJ whole genome shotgun (WGS) entry which is preliminary data.</text>
</comment>
<dbReference type="InterPro" id="IPR050241">
    <property type="entry name" value="NAD-cap_RNA_hydrolase_NudC"/>
</dbReference>
<keyword evidence="7" id="KW-0460">Magnesium</keyword>
<comment type="similarity">
    <text evidence="3">Belongs to the Nudix hydrolase family. NudC subfamily.</text>
</comment>
<dbReference type="RefSeq" id="WP_066443762.1">
    <property type="nucleotide sequence ID" value="NZ_JANKBF010000003.1"/>
</dbReference>
<organism evidence="11 12">
    <name type="scientific">Longibaculum muris</name>
    <dbReference type="NCBI Taxonomy" id="1796628"/>
    <lineage>
        <taxon>Bacteria</taxon>
        <taxon>Bacillati</taxon>
        <taxon>Bacillota</taxon>
        <taxon>Erysipelotrichia</taxon>
        <taxon>Erysipelotrichales</taxon>
        <taxon>Coprobacillaceae</taxon>
        <taxon>Longibaculum</taxon>
    </lineage>
</organism>
<evidence type="ECO:0000313" key="11">
    <source>
        <dbReference type="EMBL" id="TCW02228.1"/>
    </source>
</evidence>
<evidence type="ECO:0000256" key="9">
    <source>
        <dbReference type="ARBA" id="ARBA00023679"/>
    </source>
</evidence>
<keyword evidence="6" id="KW-0378">Hydrolase</keyword>
<comment type="cofactor">
    <cofactor evidence="1">
        <name>Mg(2+)</name>
        <dbReference type="ChEBI" id="CHEBI:18420"/>
    </cofactor>
</comment>
<dbReference type="GO" id="GO:0006742">
    <property type="term" value="P:NADP+ catabolic process"/>
    <property type="evidence" value="ECO:0007669"/>
    <property type="project" value="TreeGrafter"/>
</dbReference>
<dbReference type="PANTHER" id="PTHR42904">
    <property type="entry name" value="NUDIX HYDROLASE, NUDC SUBFAMILY"/>
    <property type="match status" value="1"/>
</dbReference>
<proteinExistence type="inferred from homology"/>
<dbReference type="GO" id="GO:0005829">
    <property type="term" value="C:cytosol"/>
    <property type="evidence" value="ECO:0007669"/>
    <property type="project" value="TreeGrafter"/>
</dbReference>
<dbReference type="InterPro" id="IPR020084">
    <property type="entry name" value="NUDIX_hydrolase_CS"/>
</dbReference>
<dbReference type="SUPFAM" id="SSF55811">
    <property type="entry name" value="Nudix"/>
    <property type="match status" value="1"/>
</dbReference>
<dbReference type="Proteomes" id="UP000295515">
    <property type="component" value="Unassembled WGS sequence"/>
</dbReference>
<dbReference type="EMBL" id="SMCQ01000002">
    <property type="protein sequence ID" value="TCW02228.1"/>
    <property type="molecule type" value="Genomic_DNA"/>
</dbReference>
<dbReference type="EC" id="3.6.1.22" evidence="4"/>
<keyword evidence="12" id="KW-1185">Reference proteome</keyword>
<dbReference type="GeneID" id="98914430"/>
<evidence type="ECO:0000256" key="7">
    <source>
        <dbReference type="ARBA" id="ARBA00022842"/>
    </source>
</evidence>